<protein>
    <submittedName>
        <fullName evidence="1">Uncharacterized protein</fullName>
    </submittedName>
</protein>
<feature type="non-terminal residue" evidence="1">
    <location>
        <position position="1"/>
    </location>
</feature>
<gene>
    <name evidence="1" type="ORF">S01H1_43326</name>
</gene>
<feature type="non-terminal residue" evidence="1">
    <location>
        <position position="265"/>
    </location>
</feature>
<name>X0U306_9ZZZZ</name>
<organism evidence="1">
    <name type="scientific">marine sediment metagenome</name>
    <dbReference type="NCBI Taxonomy" id="412755"/>
    <lineage>
        <taxon>unclassified sequences</taxon>
        <taxon>metagenomes</taxon>
        <taxon>ecological metagenomes</taxon>
    </lineage>
</organism>
<accession>X0U306</accession>
<dbReference type="AlphaFoldDB" id="X0U306"/>
<reference evidence="1" key="1">
    <citation type="journal article" date="2014" name="Front. Microbiol.">
        <title>High frequency of phylogenetically diverse reductive dehalogenase-homologous genes in deep subseafloor sedimentary metagenomes.</title>
        <authorList>
            <person name="Kawai M."/>
            <person name="Futagami T."/>
            <person name="Toyoda A."/>
            <person name="Takaki Y."/>
            <person name="Nishi S."/>
            <person name="Hori S."/>
            <person name="Arai W."/>
            <person name="Tsubouchi T."/>
            <person name="Morono Y."/>
            <person name="Uchiyama I."/>
            <person name="Ito T."/>
            <person name="Fujiyama A."/>
            <person name="Inagaki F."/>
            <person name="Takami H."/>
        </authorList>
    </citation>
    <scope>NUCLEOTIDE SEQUENCE</scope>
    <source>
        <strain evidence="1">Expedition CK06-06</strain>
    </source>
</reference>
<sequence length="265" mass="30466">DLELKSLSGIAGYEMGAMTHDDFEVLEKTNNDLELMKKLYAFRDEAGNYPFRYENMVMAARNETLQIDSPFMLYDQVSAEDLFIPLYQANMQGLILNDSHYGRTLAENLQNRSINRISAGMKCDQDGYRTKIEIFNRILPKRDKAGLESDEETKKLLNDVEIDIDKIIGARSAKNQGFELETLYTKCYWKDIIAIKEKVADWKEGLWKPKGSLSYEDCVQLNWSHGVGDITYVNRKGKLVIIEIKRTGMVFLRSSGEYHSIITTD</sequence>
<comment type="caution">
    <text evidence="1">The sequence shown here is derived from an EMBL/GenBank/DDBJ whole genome shotgun (WGS) entry which is preliminary data.</text>
</comment>
<evidence type="ECO:0000313" key="1">
    <source>
        <dbReference type="EMBL" id="GAF99924.1"/>
    </source>
</evidence>
<dbReference type="EMBL" id="BARS01027597">
    <property type="protein sequence ID" value="GAF99924.1"/>
    <property type="molecule type" value="Genomic_DNA"/>
</dbReference>
<proteinExistence type="predicted"/>